<feature type="transmembrane region" description="Helical" evidence="1">
    <location>
        <begin position="28"/>
        <end position="49"/>
    </location>
</feature>
<name>A0ABN0DPP3_9FIRM</name>
<reference evidence="2 3" key="1">
    <citation type="submission" date="2011-08" db="EMBL/GenBank/DDBJ databases">
        <title>The Genome Sequence of Selenomonas noxia F0398.</title>
        <authorList>
            <consortium name="The Broad Institute Genome Sequencing Platform"/>
            <person name="Earl A."/>
            <person name="Ward D."/>
            <person name="Feldgarden M."/>
            <person name="Gevers D."/>
            <person name="Izard J."/>
            <person name="Ganesan A."/>
            <person name="Blanton J.M."/>
            <person name="Baranova O.V."/>
            <person name="Tanner A.C."/>
            <person name="Dewhirst F.E."/>
            <person name="Young S.K."/>
            <person name="Zeng Q."/>
            <person name="Gargeya S."/>
            <person name="Fitzgerald M."/>
            <person name="Haas B."/>
            <person name="Abouelleil A."/>
            <person name="Alvarado L."/>
            <person name="Arachchi H.M."/>
            <person name="Berlin A."/>
            <person name="Brown A."/>
            <person name="Chapman S.B."/>
            <person name="Chen Z."/>
            <person name="Dunbar C."/>
            <person name="Freedman E."/>
            <person name="Gearin G."/>
            <person name="Gellesch M."/>
            <person name="Goldberg J."/>
            <person name="Griggs A."/>
            <person name="Gujja S."/>
            <person name="Heiman D."/>
            <person name="Howarth C."/>
            <person name="Larson L."/>
            <person name="Lui A."/>
            <person name="MacDonald P.J.P."/>
            <person name="Montmayeur A."/>
            <person name="Murphy C."/>
            <person name="Neiman D."/>
            <person name="Pearson M."/>
            <person name="Priest M."/>
            <person name="Roberts A."/>
            <person name="Saif S."/>
            <person name="Shea T."/>
            <person name="Shenoy N."/>
            <person name="Sisk P."/>
            <person name="Stolte C."/>
            <person name="Sykes S."/>
            <person name="Wortman J."/>
            <person name="Nusbaum C."/>
            <person name="Birren B."/>
        </authorList>
    </citation>
    <scope>NUCLEOTIDE SEQUENCE [LARGE SCALE GENOMIC DNA]</scope>
    <source>
        <strain evidence="2 3">F0398</strain>
    </source>
</reference>
<accession>A0ABN0DPP3</accession>
<evidence type="ECO:0000313" key="2">
    <source>
        <dbReference type="EMBL" id="EHG24595.1"/>
    </source>
</evidence>
<evidence type="ECO:0000256" key="1">
    <source>
        <dbReference type="SAM" id="Phobius"/>
    </source>
</evidence>
<dbReference type="Proteomes" id="UP000003175">
    <property type="component" value="Unassembled WGS sequence"/>
</dbReference>
<proteinExistence type="predicted"/>
<dbReference type="Pfam" id="PF07441">
    <property type="entry name" value="BofA"/>
    <property type="match status" value="1"/>
</dbReference>
<dbReference type="InterPro" id="IPR010001">
    <property type="entry name" value="BofA"/>
</dbReference>
<evidence type="ECO:0000313" key="3">
    <source>
        <dbReference type="Proteomes" id="UP000003175"/>
    </source>
</evidence>
<keyword evidence="1" id="KW-1133">Transmembrane helix</keyword>
<dbReference type="EMBL" id="ADGH01000012">
    <property type="protein sequence ID" value="EHG24595.1"/>
    <property type="molecule type" value="Genomic_DNA"/>
</dbReference>
<feature type="transmembrane region" description="Helical" evidence="1">
    <location>
        <begin position="56"/>
        <end position="78"/>
    </location>
</feature>
<keyword evidence="1" id="KW-0812">Transmembrane</keyword>
<dbReference type="GeneID" id="32475292"/>
<evidence type="ECO:0008006" key="4">
    <source>
        <dbReference type="Google" id="ProtNLM"/>
    </source>
</evidence>
<keyword evidence="3" id="KW-1185">Reference proteome</keyword>
<sequence length="79" mass="8415">MDIIVALAVGIVLFAILGKVIALPFRILWALITNSIVGAVILWVINLFGAGIEITFFKALIVGIFGIPGVIVVLIAHMM</sequence>
<gene>
    <name evidence="2" type="ORF">HMPREF9432_01445</name>
</gene>
<keyword evidence="1" id="KW-0472">Membrane</keyword>
<organism evidence="2 3">
    <name type="scientific">Selenomonas noxia F0398</name>
    <dbReference type="NCBI Taxonomy" id="702437"/>
    <lineage>
        <taxon>Bacteria</taxon>
        <taxon>Bacillati</taxon>
        <taxon>Bacillota</taxon>
        <taxon>Negativicutes</taxon>
        <taxon>Selenomonadales</taxon>
        <taxon>Selenomonadaceae</taxon>
        <taxon>Selenomonas</taxon>
    </lineage>
</organism>
<protein>
    <recommendedName>
        <fullName evidence="4">Pro-sigmaK processing inhibitor BofA</fullName>
    </recommendedName>
</protein>
<comment type="caution">
    <text evidence="2">The sequence shown here is derived from an EMBL/GenBank/DDBJ whole genome shotgun (WGS) entry which is preliminary data.</text>
</comment>
<dbReference type="RefSeq" id="WP_006694995.1">
    <property type="nucleotide sequence ID" value="NZ_JH376859.1"/>
</dbReference>